<dbReference type="InterPro" id="IPR000551">
    <property type="entry name" value="MerR-type_HTH_dom"/>
</dbReference>
<dbReference type="STRING" id="420662.Mpe_A0127"/>
<feature type="domain" description="HTH lysR-type" evidence="5">
    <location>
        <begin position="1"/>
        <end position="59"/>
    </location>
</feature>
<sequence>MNFQQLRSVREAVRLGFNLTDVAEALHTSQPGVSRQIRELEDELGVDIFVRAGKRLTGLTAPGEAVLPIVERLLHDADNLKRAGADYAQQDHGPLSIAATHSQARYALPPAVRDFRGSHPGVQLQLHQGSPKQVAQMLLDGEADIGIATEALAQYPDLVALPCYRWTHAVLVPPDHPLLDGGALTLKRLAEYPLITYDAGYTGRSHIDEAFEREGLTPTLALTAMDADVIKTYVELGLGVGIVASIAYDDERDRHLRALDARHLFAVNMTRLALKRGSYLRAYVYDFIESFAPSLTRKVVQRALDGGKVEL</sequence>
<dbReference type="SUPFAM" id="SSF53850">
    <property type="entry name" value="Periplasmic binding protein-like II"/>
    <property type="match status" value="1"/>
</dbReference>
<evidence type="ECO:0000256" key="2">
    <source>
        <dbReference type="ARBA" id="ARBA00023015"/>
    </source>
</evidence>
<dbReference type="GO" id="GO:0003700">
    <property type="term" value="F:DNA-binding transcription factor activity"/>
    <property type="evidence" value="ECO:0007669"/>
    <property type="project" value="InterPro"/>
</dbReference>
<dbReference type="KEGG" id="mpt:Mpe_A0127"/>
<evidence type="ECO:0000313" key="7">
    <source>
        <dbReference type="EMBL" id="ABM93089.1"/>
    </source>
</evidence>
<dbReference type="PANTHER" id="PTHR30126">
    <property type="entry name" value="HTH-TYPE TRANSCRIPTIONAL REGULATOR"/>
    <property type="match status" value="1"/>
</dbReference>
<dbReference type="InterPro" id="IPR005119">
    <property type="entry name" value="LysR_subst-bd"/>
</dbReference>
<name>A2SC00_METPP</name>
<dbReference type="InterPro" id="IPR000847">
    <property type="entry name" value="LysR_HTH_N"/>
</dbReference>
<dbReference type="PRINTS" id="PR00039">
    <property type="entry name" value="HTHLYSR"/>
</dbReference>
<dbReference type="CDD" id="cd08413">
    <property type="entry name" value="PBP2_CysB_like"/>
    <property type="match status" value="1"/>
</dbReference>
<accession>A2SC00</accession>
<keyword evidence="8" id="KW-1185">Reference proteome</keyword>
<keyword evidence="2" id="KW-0805">Transcription regulation</keyword>
<evidence type="ECO:0000256" key="3">
    <source>
        <dbReference type="ARBA" id="ARBA00023125"/>
    </source>
</evidence>
<dbReference type="PROSITE" id="PS50937">
    <property type="entry name" value="HTH_MERR_2"/>
    <property type="match status" value="1"/>
</dbReference>
<dbReference type="EMBL" id="CP000555">
    <property type="protein sequence ID" value="ABM93089.1"/>
    <property type="molecule type" value="Genomic_DNA"/>
</dbReference>
<dbReference type="GO" id="GO:0019344">
    <property type="term" value="P:cysteine biosynthetic process"/>
    <property type="evidence" value="ECO:0007669"/>
    <property type="project" value="TreeGrafter"/>
</dbReference>
<dbReference type="Pfam" id="PF03466">
    <property type="entry name" value="LysR_substrate"/>
    <property type="match status" value="1"/>
</dbReference>
<dbReference type="AlphaFoldDB" id="A2SC00"/>
<comment type="similarity">
    <text evidence="1">Belongs to the LysR transcriptional regulatory family.</text>
</comment>
<dbReference type="NCBIfam" id="NF009327">
    <property type="entry name" value="PRK12684.1"/>
    <property type="match status" value="1"/>
</dbReference>
<keyword evidence="3" id="KW-0238">DNA-binding</keyword>
<dbReference type="RefSeq" id="WP_011827728.1">
    <property type="nucleotide sequence ID" value="NC_008825.1"/>
</dbReference>
<organism evidence="7 8">
    <name type="scientific">Methylibium petroleiphilum (strain ATCC BAA-1232 / LMG 22953 / PM1)</name>
    <dbReference type="NCBI Taxonomy" id="420662"/>
    <lineage>
        <taxon>Bacteria</taxon>
        <taxon>Pseudomonadati</taxon>
        <taxon>Pseudomonadota</taxon>
        <taxon>Betaproteobacteria</taxon>
        <taxon>Burkholderiales</taxon>
        <taxon>Sphaerotilaceae</taxon>
        <taxon>Methylibium</taxon>
    </lineage>
</organism>
<dbReference type="PROSITE" id="PS50931">
    <property type="entry name" value="HTH_LYSR"/>
    <property type="match status" value="1"/>
</dbReference>
<dbReference type="HOGENOM" id="CLU_039613_6_2_4"/>
<evidence type="ECO:0000256" key="4">
    <source>
        <dbReference type="ARBA" id="ARBA00023163"/>
    </source>
</evidence>
<dbReference type="Gene3D" id="1.10.10.10">
    <property type="entry name" value="Winged helix-like DNA-binding domain superfamily/Winged helix DNA-binding domain"/>
    <property type="match status" value="1"/>
</dbReference>
<keyword evidence="4" id="KW-0804">Transcription</keyword>
<dbReference type="InterPro" id="IPR037423">
    <property type="entry name" value="CysB_PBP2"/>
</dbReference>
<proteinExistence type="inferred from homology"/>
<dbReference type="SUPFAM" id="SSF46785">
    <property type="entry name" value="Winged helix' DNA-binding domain"/>
    <property type="match status" value="1"/>
</dbReference>
<dbReference type="Gene3D" id="3.40.190.10">
    <property type="entry name" value="Periplasmic binding protein-like II"/>
    <property type="match status" value="2"/>
</dbReference>
<dbReference type="eggNOG" id="COG0583">
    <property type="taxonomic scope" value="Bacteria"/>
</dbReference>
<gene>
    <name evidence="7" type="ordered locus">Mpe_A0127</name>
</gene>
<evidence type="ECO:0000259" key="5">
    <source>
        <dbReference type="PROSITE" id="PS50931"/>
    </source>
</evidence>
<evidence type="ECO:0000313" key="8">
    <source>
        <dbReference type="Proteomes" id="UP000000366"/>
    </source>
</evidence>
<dbReference type="InterPro" id="IPR036388">
    <property type="entry name" value="WH-like_DNA-bd_sf"/>
</dbReference>
<dbReference type="Proteomes" id="UP000000366">
    <property type="component" value="Chromosome"/>
</dbReference>
<feature type="domain" description="HTH merR-type" evidence="6">
    <location>
        <begin position="1"/>
        <end position="28"/>
    </location>
</feature>
<reference evidence="7 8" key="1">
    <citation type="journal article" date="2007" name="J. Bacteriol.">
        <title>Whole-genome analysis of the methyl tert-butyl ether-degrading beta-proteobacterium Methylibium petroleiphilum PM1.</title>
        <authorList>
            <person name="Kane S.R."/>
            <person name="Chakicherla A.Y."/>
            <person name="Chain P.S.G."/>
            <person name="Schmidt R."/>
            <person name="Shin M.W."/>
            <person name="Legler T.C."/>
            <person name="Scow K.M."/>
            <person name="Larimer F.W."/>
            <person name="Lucas S.M."/>
            <person name="Richardson P.M."/>
            <person name="Hristova K.R."/>
        </authorList>
    </citation>
    <scope>NUCLEOTIDE SEQUENCE [LARGE SCALE GENOMIC DNA]</scope>
    <source>
        <strain evidence="8">ATCC BAA-1232 / LMG 22953 / PM1</strain>
    </source>
</reference>
<dbReference type="GO" id="GO:0000976">
    <property type="term" value="F:transcription cis-regulatory region binding"/>
    <property type="evidence" value="ECO:0007669"/>
    <property type="project" value="TreeGrafter"/>
</dbReference>
<protein>
    <submittedName>
        <fullName evidence="7">Transcriptional regulator, LysR family</fullName>
    </submittedName>
</protein>
<dbReference type="InterPro" id="IPR036390">
    <property type="entry name" value="WH_DNA-bd_sf"/>
</dbReference>
<evidence type="ECO:0000259" key="6">
    <source>
        <dbReference type="PROSITE" id="PS50937"/>
    </source>
</evidence>
<evidence type="ECO:0000256" key="1">
    <source>
        <dbReference type="ARBA" id="ARBA00009437"/>
    </source>
</evidence>
<dbReference type="Pfam" id="PF00126">
    <property type="entry name" value="HTH_1"/>
    <property type="match status" value="1"/>
</dbReference>
<dbReference type="PANTHER" id="PTHR30126:SF6">
    <property type="entry name" value="HTH-TYPE TRANSCRIPTIONAL REGULATOR CYSB-RELATED"/>
    <property type="match status" value="1"/>
</dbReference>